<dbReference type="EMBL" id="JBHUIP010000010">
    <property type="protein sequence ID" value="MFD2263289.1"/>
    <property type="molecule type" value="Genomic_DNA"/>
</dbReference>
<feature type="compositionally biased region" description="Low complexity" evidence="2">
    <location>
        <begin position="88"/>
        <end position="105"/>
    </location>
</feature>
<dbReference type="InterPro" id="IPR006665">
    <property type="entry name" value="OmpA-like"/>
</dbReference>
<dbReference type="InterPro" id="IPR036737">
    <property type="entry name" value="OmpA-like_sf"/>
</dbReference>
<dbReference type="SUPFAM" id="SSF103088">
    <property type="entry name" value="OmpA-like"/>
    <property type="match status" value="1"/>
</dbReference>
<dbReference type="Pfam" id="PF00691">
    <property type="entry name" value="OmpA"/>
    <property type="match status" value="1"/>
</dbReference>
<evidence type="ECO:0000256" key="2">
    <source>
        <dbReference type="SAM" id="MobiDB-lite"/>
    </source>
</evidence>
<accession>A0ABW5DSA9</accession>
<evidence type="ECO:0000313" key="4">
    <source>
        <dbReference type="EMBL" id="MFD2263289.1"/>
    </source>
</evidence>
<name>A0ABW5DSA9_9PROT</name>
<dbReference type="Proteomes" id="UP001597295">
    <property type="component" value="Unassembled WGS sequence"/>
</dbReference>
<reference evidence="5" key="1">
    <citation type="journal article" date="2019" name="Int. J. Syst. Evol. Microbiol.">
        <title>The Global Catalogue of Microorganisms (GCM) 10K type strain sequencing project: providing services to taxonomists for standard genome sequencing and annotation.</title>
        <authorList>
            <consortium name="The Broad Institute Genomics Platform"/>
            <consortium name="The Broad Institute Genome Sequencing Center for Infectious Disease"/>
            <person name="Wu L."/>
            <person name="Ma J."/>
        </authorList>
    </citation>
    <scope>NUCLEOTIDE SEQUENCE [LARGE SCALE GENOMIC DNA]</scope>
    <source>
        <strain evidence="5">CGMCC 1.19062</strain>
    </source>
</reference>
<evidence type="ECO:0000259" key="3">
    <source>
        <dbReference type="PROSITE" id="PS51123"/>
    </source>
</evidence>
<proteinExistence type="predicted"/>
<protein>
    <submittedName>
        <fullName evidence="4">OmpA family protein</fullName>
    </submittedName>
</protein>
<comment type="caution">
    <text evidence="4">The sequence shown here is derived from an EMBL/GenBank/DDBJ whole genome shotgun (WGS) entry which is preliminary data.</text>
</comment>
<sequence length="324" mass="32361">MLGLVLGAALPSVEAAAQLYGAGRNSAVTVDQSVLDSLGYPPNVPGNLGSSRLQSPARAVPAVPREPVVLQLTPPPLRMPTSRLEQTPPARQAAQARQAPARPAASSGRTNQVMSAAATAAPSQSPDPYAAVALQPKPSDPLVAAHTPAPAPAPAAAPVDPSASVGDQLRQSTPAAAPAAQQVAAVAPPAAPAAPAAATPAPAVAVPAPAEPAPAPAPAIAEKVDFSVLFEANSSQLTDAGKQSLQQFAAGALGGNGRIELRAYAAGSDEQATQARRLSLARALAVRSFLTQQGFATTRVDVRALGNQGGAANADRVDLQVINS</sequence>
<dbReference type="Gene3D" id="3.30.1330.60">
    <property type="entry name" value="OmpA-like domain"/>
    <property type="match status" value="1"/>
</dbReference>
<gene>
    <name evidence="4" type="ORF">ACFSM5_10350</name>
</gene>
<dbReference type="RefSeq" id="WP_379876280.1">
    <property type="nucleotide sequence ID" value="NZ_JBHUIP010000010.1"/>
</dbReference>
<feature type="domain" description="OmpA-like" evidence="3">
    <location>
        <begin position="217"/>
        <end position="324"/>
    </location>
</feature>
<keyword evidence="1" id="KW-0472">Membrane</keyword>
<evidence type="ECO:0000256" key="1">
    <source>
        <dbReference type="PROSITE-ProRule" id="PRU00473"/>
    </source>
</evidence>
<dbReference type="PROSITE" id="PS51123">
    <property type="entry name" value="OMPA_2"/>
    <property type="match status" value="1"/>
</dbReference>
<feature type="region of interest" description="Disordered" evidence="2">
    <location>
        <begin position="72"/>
        <end position="177"/>
    </location>
</feature>
<keyword evidence="5" id="KW-1185">Reference proteome</keyword>
<organism evidence="4 5">
    <name type="scientific">Lacibacterium aquatile</name>
    <dbReference type="NCBI Taxonomy" id="1168082"/>
    <lineage>
        <taxon>Bacteria</taxon>
        <taxon>Pseudomonadati</taxon>
        <taxon>Pseudomonadota</taxon>
        <taxon>Alphaproteobacteria</taxon>
        <taxon>Rhodospirillales</taxon>
        <taxon>Rhodospirillaceae</taxon>
    </lineage>
</organism>
<feature type="compositionally biased region" description="Low complexity" evidence="2">
    <location>
        <begin position="115"/>
        <end position="128"/>
    </location>
</feature>
<evidence type="ECO:0000313" key="5">
    <source>
        <dbReference type="Proteomes" id="UP001597295"/>
    </source>
</evidence>